<dbReference type="Proteomes" id="UP000886339">
    <property type="component" value="Unassembled WGS sequence"/>
</dbReference>
<evidence type="ECO:0000256" key="5">
    <source>
        <dbReference type="ARBA" id="ARBA00013198"/>
    </source>
</evidence>
<name>A0A831WCG0_9GAMM</name>
<feature type="domain" description="Glucosamine/galactosamine-6-phosphate isomerase" evidence="8">
    <location>
        <begin position="8"/>
        <end position="207"/>
    </location>
</feature>
<dbReference type="EMBL" id="DRLF01000092">
    <property type="protein sequence ID" value="HEC05659.1"/>
    <property type="molecule type" value="Genomic_DNA"/>
</dbReference>
<accession>A0A831WCG0</accession>
<evidence type="ECO:0000256" key="2">
    <source>
        <dbReference type="ARBA" id="ARBA00002681"/>
    </source>
</evidence>
<dbReference type="InterPro" id="IPR039104">
    <property type="entry name" value="6PGL"/>
</dbReference>
<dbReference type="CDD" id="cd01400">
    <property type="entry name" value="6PGL"/>
    <property type="match status" value="1"/>
</dbReference>
<comment type="caution">
    <text evidence="9">The sequence shown here is derived from an EMBL/GenBank/DDBJ whole genome shotgun (WGS) entry which is preliminary data.</text>
</comment>
<evidence type="ECO:0000256" key="6">
    <source>
        <dbReference type="ARBA" id="ARBA00020337"/>
    </source>
</evidence>
<evidence type="ECO:0000256" key="7">
    <source>
        <dbReference type="RuleBase" id="RU365095"/>
    </source>
</evidence>
<reference evidence="9" key="1">
    <citation type="journal article" date="2020" name="mSystems">
        <title>Genome- and Community-Level Interaction Insights into Carbon Utilization and Element Cycling Functions of Hydrothermarchaeota in Hydrothermal Sediment.</title>
        <authorList>
            <person name="Zhou Z."/>
            <person name="Liu Y."/>
            <person name="Xu W."/>
            <person name="Pan J."/>
            <person name="Luo Z.H."/>
            <person name="Li M."/>
        </authorList>
    </citation>
    <scope>NUCLEOTIDE SEQUENCE [LARGE SCALE GENOMIC DNA]</scope>
    <source>
        <strain evidence="9">HyVt-458</strain>
    </source>
</reference>
<protein>
    <recommendedName>
        <fullName evidence="6 7">6-phosphogluconolactonase</fullName>
        <shortName evidence="7">6PGL</shortName>
        <ecNumber evidence="5 7">3.1.1.31</ecNumber>
    </recommendedName>
</protein>
<evidence type="ECO:0000256" key="3">
    <source>
        <dbReference type="ARBA" id="ARBA00004961"/>
    </source>
</evidence>
<dbReference type="Gene3D" id="3.40.50.1360">
    <property type="match status" value="1"/>
</dbReference>
<proteinExistence type="inferred from homology"/>
<evidence type="ECO:0000256" key="1">
    <source>
        <dbReference type="ARBA" id="ARBA00000832"/>
    </source>
</evidence>
<dbReference type="SUPFAM" id="SSF100950">
    <property type="entry name" value="NagB/RpiA/CoA transferase-like"/>
    <property type="match status" value="1"/>
</dbReference>
<keyword evidence="7 9" id="KW-0378">Hydrolase</keyword>
<evidence type="ECO:0000313" key="9">
    <source>
        <dbReference type="EMBL" id="HEC05659.1"/>
    </source>
</evidence>
<sequence length="220" mass="24108">MNWQPVADAEAVATEAAQRIITCAAESINRHGRFLLVLAGGTTPARAYQLLAEKDADWKLWQFYFGDERCLPVDNPQRNSVMAMRHLFRHIPVKEDQIHVIPAEAGAEVAAAAYAREIEPALPFDLVLLGLGEDGHTASLFPGQEHSQDETVVAVHDAPKPPPDRVSLNYCTLASAGKRLFLVSGKGKADAVRRWQRGEAIPAARLPDSDVLVDKAAWNE</sequence>
<comment type="catalytic activity">
    <reaction evidence="1 7">
        <text>6-phospho-D-glucono-1,5-lactone + H2O = 6-phospho-D-gluconate + H(+)</text>
        <dbReference type="Rhea" id="RHEA:12556"/>
        <dbReference type="ChEBI" id="CHEBI:15377"/>
        <dbReference type="ChEBI" id="CHEBI:15378"/>
        <dbReference type="ChEBI" id="CHEBI:57955"/>
        <dbReference type="ChEBI" id="CHEBI:58759"/>
        <dbReference type="EC" id="3.1.1.31"/>
    </reaction>
</comment>
<evidence type="ECO:0000256" key="4">
    <source>
        <dbReference type="ARBA" id="ARBA00010662"/>
    </source>
</evidence>
<dbReference type="InterPro" id="IPR037171">
    <property type="entry name" value="NagB/RpiA_transferase-like"/>
</dbReference>
<dbReference type="GO" id="GO:0005975">
    <property type="term" value="P:carbohydrate metabolic process"/>
    <property type="evidence" value="ECO:0007669"/>
    <property type="project" value="UniProtKB-UniRule"/>
</dbReference>
<dbReference type="NCBIfam" id="TIGR01198">
    <property type="entry name" value="pgl"/>
    <property type="match status" value="1"/>
</dbReference>
<dbReference type="UniPathway" id="UPA00115">
    <property type="reaction ID" value="UER00409"/>
</dbReference>
<dbReference type="GO" id="GO:0006098">
    <property type="term" value="P:pentose-phosphate shunt"/>
    <property type="evidence" value="ECO:0007669"/>
    <property type="project" value="UniProtKB-UniPathway"/>
</dbReference>
<dbReference type="EC" id="3.1.1.31" evidence="5 7"/>
<organism evidence="9">
    <name type="scientific">Thiolapillus brandeum</name>
    <dbReference type="NCBI Taxonomy" id="1076588"/>
    <lineage>
        <taxon>Bacteria</taxon>
        <taxon>Pseudomonadati</taxon>
        <taxon>Pseudomonadota</taxon>
        <taxon>Gammaproteobacteria</taxon>
        <taxon>Chromatiales</taxon>
        <taxon>Sedimenticolaceae</taxon>
        <taxon>Thiolapillus</taxon>
    </lineage>
</organism>
<evidence type="ECO:0000259" key="8">
    <source>
        <dbReference type="Pfam" id="PF01182"/>
    </source>
</evidence>
<dbReference type="GO" id="GO:0017057">
    <property type="term" value="F:6-phosphogluconolactonase activity"/>
    <property type="evidence" value="ECO:0007669"/>
    <property type="project" value="UniProtKB-UniRule"/>
</dbReference>
<dbReference type="InterPro" id="IPR005900">
    <property type="entry name" value="6-phosphogluconolactonase_DevB"/>
</dbReference>
<comment type="pathway">
    <text evidence="3 7">Carbohydrate degradation; pentose phosphate pathway; D-ribulose 5-phosphate from D-glucose 6-phosphate (oxidative stage): step 2/3.</text>
</comment>
<comment type="function">
    <text evidence="2 7">Hydrolysis of 6-phosphogluconolactone to 6-phosphogluconate.</text>
</comment>
<dbReference type="Pfam" id="PF01182">
    <property type="entry name" value="Glucosamine_iso"/>
    <property type="match status" value="1"/>
</dbReference>
<gene>
    <name evidence="7 9" type="primary">pgl</name>
    <name evidence="9" type="ORF">ENJ12_02325</name>
</gene>
<dbReference type="InterPro" id="IPR006148">
    <property type="entry name" value="Glc/Gal-6P_isomerase"/>
</dbReference>
<dbReference type="AlphaFoldDB" id="A0A831WCG0"/>
<dbReference type="PANTHER" id="PTHR11054:SF0">
    <property type="entry name" value="6-PHOSPHOGLUCONOLACTONASE"/>
    <property type="match status" value="1"/>
</dbReference>
<comment type="similarity">
    <text evidence="4 7">Belongs to the glucosamine/galactosamine-6-phosphate isomerase family. 6-phosphogluconolactonase subfamily.</text>
</comment>
<dbReference type="PANTHER" id="PTHR11054">
    <property type="entry name" value="6-PHOSPHOGLUCONOLACTONASE"/>
    <property type="match status" value="1"/>
</dbReference>